<evidence type="ECO:0000313" key="3">
    <source>
        <dbReference type="Proteomes" id="UP001583177"/>
    </source>
</evidence>
<accession>A0ABR3X0I1</accession>
<protein>
    <recommendedName>
        <fullName evidence="1">BTB domain-containing protein</fullName>
    </recommendedName>
</protein>
<proteinExistence type="predicted"/>
<name>A0ABR3X0I1_9PEZI</name>
<dbReference type="Gene3D" id="3.30.710.10">
    <property type="entry name" value="Potassium Channel Kv1.1, Chain A"/>
    <property type="match status" value="1"/>
</dbReference>
<dbReference type="CDD" id="cd18186">
    <property type="entry name" value="BTB_POZ_ZBTB_KLHL-like"/>
    <property type="match status" value="1"/>
</dbReference>
<dbReference type="InterPro" id="IPR000210">
    <property type="entry name" value="BTB/POZ_dom"/>
</dbReference>
<dbReference type="SMART" id="SM00225">
    <property type="entry name" value="BTB"/>
    <property type="match status" value="1"/>
</dbReference>
<dbReference type="Pfam" id="PF00651">
    <property type="entry name" value="BTB"/>
    <property type="match status" value="1"/>
</dbReference>
<keyword evidence="3" id="KW-1185">Reference proteome</keyword>
<reference evidence="2 3" key="1">
    <citation type="journal article" date="2024" name="IMA Fungus">
        <title>IMA Genome - F19 : A genome assembly and annotation guide to empower mycologists, including annotated draft genome sequences of Ceratocystis pirilliformis, Diaporthe australafricana, Fusarium ophioides, Paecilomyces lecythidis, and Sporothrix stenoceras.</title>
        <authorList>
            <person name="Aylward J."/>
            <person name="Wilson A.M."/>
            <person name="Visagie C.M."/>
            <person name="Spraker J."/>
            <person name="Barnes I."/>
            <person name="Buitendag C."/>
            <person name="Ceriani C."/>
            <person name="Del Mar Angel L."/>
            <person name="du Plessis D."/>
            <person name="Fuchs T."/>
            <person name="Gasser K."/>
            <person name="Kramer D."/>
            <person name="Li W."/>
            <person name="Munsamy K."/>
            <person name="Piso A."/>
            <person name="Price J.L."/>
            <person name="Sonnekus B."/>
            <person name="Thomas C."/>
            <person name="van der Nest A."/>
            <person name="van Dijk A."/>
            <person name="van Heerden A."/>
            <person name="van Vuuren N."/>
            <person name="Yilmaz N."/>
            <person name="Duong T.A."/>
            <person name="van der Merwe N.A."/>
            <person name="Wingfield M.J."/>
            <person name="Wingfield B.D."/>
        </authorList>
    </citation>
    <scope>NUCLEOTIDE SEQUENCE [LARGE SCALE GENOMIC DNA]</scope>
    <source>
        <strain evidence="2 3">CMW 18300</strain>
    </source>
</reference>
<feature type="domain" description="BTB" evidence="1">
    <location>
        <begin position="24"/>
        <end position="85"/>
    </location>
</feature>
<sequence length="305" mass="34842">MSYAERQEFGLRGDLKIFKFKDQPDVNLVVRDTKIPVHRSHLISRCGRFKQMLNGKEPVGDDGKAVITVESHCVESVNLVLEFIYGASKVELIEYPSNNQPLIQDCMRLYNLGHEFKIPELTKYATDNLGFYLSRRLREFCIYPLSEAKKAVCRNKFIEDLEAGIIKADKSRQAGGDRELPFLMLVDFAVAGRDVLLRDAGLRWDIDQDVVPSSFIKEVMLTLFGPRYRTAWMKSLMVKPEKEARKRRKCAGCDEGIAKEETAAYNPFSGYEFAQRYAQVCCEECAQGMKQGSGVSWEVFDDTKE</sequence>
<dbReference type="SUPFAM" id="SSF54695">
    <property type="entry name" value="POZ domain"/>
    <property type="match status" value="1"/>
</dbReference>
<dbReference type="Proteomes" id="UP001583177">
    <property type="component" value="Unassembled WGS sequence"/>
</dbReference>
<organism evidence="2 3">
    <name type="scientific">Diaporthe australafricana</name>
    <dbReference type="NCBI Taxonomy" id="127596"/>
    <lineage>
        <taxon>Eukaryota</taxon>
        <taxon>Fungi</taxon>
        <taxon>Dikarya</taxon>
        <taxon>Ascomycota</taxon>
        <taxon>Pezizomycotina</taxon>
        <taxon>Sordariomycetes</taxon>
        <taxon>Sordariomycetidae</taxon>
        <taxon>Diaporthales</taxon>
        <taxon>Diaporthaceae</taxon>
        <taxon>Diaporthe</taxon>
    </lineage>
</organism>
<dbReference type="PROSITE" id="PS50097">
    <property type="entry name" value="BTB"/>
    <property type="match status" value="1"/>
</dbReference>
<dbReference type="EMBL" id="JAWRVE010000042">
    <property type="protein sequence ID" value="KAL1869160.1"/>
    <property type="molecule type" value="Genomic_DNA"/>
</dbReference>
<dbReference type="InterPro" id="IPR011333">
    <property type="entry name" value="SKP1/BTB/POZ_sf"/>
</dbReference>
<evidence type="ECO:0000313" key="2">
    <source>
        <dbReference type="EMBL" id="KAL1869160.1"/>
    </source>
</evidence>
<gene>
    <name evidence="2" type="ORF">Daus18300_005697</name>
</gene>
<evidence type="ECO:0000259" key="1">
    <source>
        <dbReference type="PROSITE" id="PS50097"/>
    </source>
</evidence>
<comment type="caution">
    <text evidence="2">The sequence shown here is derived from an EMBL/GenBank/DDBJ whole genome shotgun (WGS) entry which is preliminary data.</text>
</comment>